<dbReference type="Proteomes" id="UP000768163">
    <property type="component" value="Unassembled WGS sequence"/>
</dbReference>
<feature type="transmembrane region" description="Helical" evidence="9">
    <location>
        <begin position="130"/>
        <end position="148"/>
    </location>
</feature>
<gene>
    <name evidence="12" type="ORF">GW779_01910</name>
    <name evidence="11" type="ORF">GW910_06720</name>
</gene>
<feature type="domain" description="Cation/H+ exchanger transmembrane" evidence="10">
    <location>
        <begin position="13"/>
        <end position="209"/>
    </location>
</feature>
<reference evidence="12" key="1">
    <citation type="submission" date="2019-11" db="EMBL/GenBank/DDBJ databases">
        <title>Lipid analysis of CO2-rich subsurface aquifers suggests an autotrophy-based deep biosphere with lysolipids enriched in CPR bacteria.</title>
        <authorList>
            <person name="Probst A.J."/>
            <person name="Elling F.J."/>
            <person name="Castelle C.J."/>
            <person name="Zhu Q."/>
            <person name="Elvert M."/>
            <person name="Birarda G."/>
            <person name="Holman H.-Y."/>
            <person name="Lane K.R."/>
            <person name="Ladd B."/>
            <person name="Ryan M.C."/>
            <person name="Woyke T."/>
            <person name="Hinrichs K.-U."/>
            <person name="Banfield J.F."/>
        </authorList>
    </citation>
    <scope>NUCLEOTIDE SEQUENCE</scope>
    <source>
        <strain evidence="11">CG_2015-01_33_1645</strain>
        <strain evidence="12">CG_2015-04_33_537</strain>
    </source>
</reference>
<keyword evidence="5 9" id="KW-0812">Transmembrane</keyword>
<comment type="caution">
    <text evidence="12">The sequence shown here is derived from an EMBL/GenBank/DDBJ whole genome shotgun (WGS) entry which is preliminary data.</text>
</comment>
<keyword evidence="3" id="KW-0050">Antiport</keyword>
<protein>
    <recommendedName>
        <fullName evidence="10">Cation/H+ exchanger transmembrane domain-containing protein</fullName>
    </recommendedName>
</protein>
<keyword evidence="8 9" id="KW-0472">Membrane</keyword>
<comment type="subcellular location">
    <subcellularLocation>
        <location evidence="1">Cell membrane</location>
        <topology evidence="1">Multi-pass membrane protein</topology>
    </subcellularLocation>
</comment>
<name>A0A8J7YWK0_9ARCH</name>
<evidence type="ECO:0000256" key="7">
    <source>
        <dbReference type="ARBA" id="ARBA00023065"/>
    </source>
</evidence>
<accession>A0A8J7YWK0</accession>
<dbReference type="EMBL" id="JAACVF010000218">
    <property type="protein sequence ID" value="NCN65728.1"/>
    <property type="molecule type" value="Genomic_DNA"/>
</dbReference>
<keyword evidence="4" id="KW-1003">Cell membrane</keyword>
<evidence type="ECO:0000256" key="5">
    <source>
        <dbReference type="ARBA" id="ARBA00022692"/>
    </source>
</evidence>
<feature type="transmembrane region" description="Helical" evidence="9">
    <location>
        <begin position="66"/>
        <end position="85"/>
    </location>
</feature>
<evidence type="ECO:0000259" key="10">
    <source>
        <dbReference type="Pfam" id="PF00999"/>
    </source>
</evidence>
<feature type="transmembrane region" description="Helical" evidence="9">
    <location>
        <begin position="194"/>
        <end position="213"/>
    </location>
</feature>
<organism evidence="12 13">
    <name type="scientific">Candidatus Altarchaeum hamiconexum</name>
    <dbReference type="NCBI Taxonomy" id="1803513"/>
    <lineage>
        <taxon>Archaea</taxon>
        <taxon>Candidatus Altarchaeota</taxon>
        <taxon>Candidatus Altiarchaeia</taxon>
        <taxon>Candidatus Altarchaeales</taxon>
        <taxon>Candidatus Altarchaeaceae</taxon>
        <taxon>Candidatus Altarchaeum</taxon>
    </lineage>
</organism>
<evidence type="ECO:0000313" key="12">
    <source>
        <dbReference type="EMBL" id="NCS91165.1"/>
    </source>
</evidence>
<evidence type="ECO:0000313" key="13">
    <source>
        <dbReference type="Proteomes" id="UP000738826"/>
    </source>
</evidence>
<dbReference type="InterPro" id="IPR006153">
    <property type="entry name" value="Cation/H_exchanger_TM"/>
</dbReference>
<evidence type="ECO:0000256" key="8">
    <source>
        <dbReference type="ARBA" id="ARBA00023136"/>
    </source>
</evidence>
<evidence type="ECO:0000256" key="4">
    <source>
        <dbReference type="ARBA" id="ARBA00022475"/>
    </source>
</evidence>
<proteinExistence type="predicted"/>
<dbReference type="Gene3D" id="1.20.1530.20">
    <property type="match status" value="1"/>
</dbReference>
<feature type="transmembrane region" description="Helical" evidence="9">
    <location>
        <begin position="14"/>
        <end position="35"/>
    </location>
</feature>
<evidence type="ECO:0000256" key="6">
    <source>
        <dbReference type="ARBA" id="ARBA00022989"/>
    </source>
</evidence>
<keyword evidence="7" id="KW-0406">Ion transport</keyword>
<dbReference type="PANTHER" id="PTHR32507:SF0">
    <property type="entry name" value="NA(+)_H(+) ANTIPORTER 2-RELATED"/>
    <property type="match status" value="1"/>
</dbReference>
<dbReference type="EMBL" id="JAACQH010000033">
    <property type="protein sequence ID" value="NCS91165.1"/>
    <property type="molecule type" value="Genomic_DNA"/>
</dbReference>
<keyword evidence="6 9" id="KW-1133">Transmembrane helix</keyword>
<dbReference type="InterPro" id="IPR038770">
    <property type="entry name" value="Na+/solute_symporter_sf"/>
</dbReference>
<evidence type="ECO:0000256" key="2">
    <source>
        <dbReference type="ARBA" id="ARBA00022448"/>
    </source>
</evidence>
<dbReference type="GO" id="GO:0005886">
    <property type="term" value="C:plasma membrane"/>
    <property type="evidence" value="ECO:0007669"/>
    <property type="project" value="UniProtKB-SubCell"/>
</dbReference>
<keyword evidence="2" id="KW-0813">Transport</keyword>
<evidence type="ECO:0000256" key="3">
    <source>
        <dbReference type="ARBA" id="ARBA00022449"/>
    </source>
</evidence>
<dbReference type="Pfam" id="PF00999">
    <property type="entry name" value="Na_H_Exchanger"/>
    <property type="match status" value="1"/>
</dbReference>
<feature type="transmembrane region" description="Helical" evidence="9">
    <location>
        <begin position="169"/>
        <end position="188"/>
    </location>
</feature>
<dbReference type="AlphaFoldDB" id="A0A8J7YWK0"/>
<dbReference type="GO" id="GO:1902600">
    <property type="term" value="P:proton transmembrane transport"/>
    <property type="evidence" value="ECO:0007669"/>
    <property type="project" value="InterPro"/>
</dbReference>
<dbReference type="Proteomes" id="UP000738826">
    <property type="component" value="Unassembled WGS sequence"/>
</dbReference>
<evidence type="ECO:0000313" key="11">
    <source>
        <dbReference type="EMBL" id="NCN65728.1"/>
    </source>
</evidence>
<evidence type="ECO:0000256" key="1">
    <source>
        <dbReference type="ARBA" id="ARBA00004651"/>
    </source>
</evidence>
<sequence>MYNYPNFSGPAPNILSAFSIGAVIGIACGIGWLYVSRRATKIPCAYRIDIAIILVLYGLVESVGGSGAISVLCFGIILGNGYAIAEIMKTKEKIEISPATIAFHGEVSFFIRTFFFVFLGMLVTISNVEILIVGIILGALLLIARIAPTHISSIKTDLTKEEKKFILTMAPRGLAAAVLAQLPIFYGIANAKMFSDLVFVIIIVSILIMIIGVKASFKHDNKENIQNIQNKQNLITKI</sequence>
<dbReference type="GO" id="GO:0015297">
    <property type="term" value="F:antiporter activity"/>
    <property type="evidence" value="ECO:0007669"/>
    <property type="project" value="UniProtKB-KW"/>
</dbReference>
<dbReference type="PANTHER" id="PTHR32507">
    <property type="entry name" value="NA(+)/H(+) ANTIPORTER 1"/>
    <property type="match status" value="1"/>
</dbReference>
<evidence type="ECO:0000256" key="9">
    <source>
        <dbReference type="SAM" id="Phobius"/>
    </source>
</evidence>